<sequence>MKETCSKKIGVSFTACQSFVSKLLCPYTMKKKEDLVSCQIALFRRGLAFFMHRDEMGVFGLDIVCKLFLFGRDLNFGSHVDSLVDSLP</sequence>
<proteinExistence type="predicted"/>
<keyword evidence="3" id="KW-1185">Reference proteome</keyword>
<dbReference type="Proteomes" id="UP000076226">
    <property type="component" value="Chromosome"/>
</dbReference>
<evidence type="ECO:0000313" key="2">
    <source>
        <dbReference type="EMBL" id="AMX85154.1"/>
    </source>
</evidence>
<organism evidence="1 3">
    <name type="scientific">Geobacillus subterraneus</name>
    <dbReference type="NCBI Taxonomy" id="129338"/>
    <lineage>
        <taxon>Bacteria</taxon>
        <taxon>Bacillati</taxon>
        <taxon>Bacillota</taxon>
        <taxon>Bacilli</taxon>
        <taxon>Bacillales</taxon>
        <taxon>Anoxybacillaceae</taxon>
        <taxon>Geobacillus</taxon>
    </lineage>
</organism>
<evidence type="ECO:0000313" key="1">
    <source>
        <dbReference type="EMBL" id="AMX82219.1"/>
    </source>
</evidence>
<dbReference type="GeneID" id="32409636"/>
<evidence type="ECO:0000313" key="3">
    <source>
        <dbReference type="Proteomes" id="UP000076226"/>
    </source>
</evidence>
<name>A0ABM6A7M1_9BACL</name>
<protein>
    <submittedName>
        <fullName evidence="1">Uncharacterized protein</fullName>
    </submittedName>
</protein>
<gene>
    <name evidence="1" type="ORF">GS3922_00040</name>
    <name evidence="2" type="ORF">GS3922_16900</name>
</gene>
<accession>A0ABM6A7M1</accession>
<dbReference type="EMBL" id="CP014342">
    <property type="protein sequence ID" value="AMX82219.1"/>
    <property type="molecule type" value="Genomic_DNA"/>
</dbReference>
<reference evidence="1 3" key="1">
    <citation type="submission" date="2016-02" db="EMBL/GenBank/DDBJ databases">
        <title>Complete genome sequence of Geobacillus subterraneus KCTC 3922T.</title>
        <authorList>
            <person name="Lee D.-W."/>
            <person name="Lee Y.-J."/>
            <person name="Lee S.-J."/>
            <person name="Park G.-S."/>
            <person name="Lee S.-J."/>
            <person name="Shin J.-H."/>
        </authorList>
    </citation>
    <scope>NUCLEOTIDE SEQUENCE [LARGE SCALE GENOMIC DNA]</scope>
    <source>
        <strain evidence="1 3">KCTC 3922</strain>
    </source>
</reference>
<dbReference type="EMBL" id="CP014342">
    <property type="protein sequence ID" value="AMX85154.1"/>
    <property type="molecule type" value="Genomic_DNA"/>
</dbReference>